<comment type="caution">
    <text evidence="2">The sequence shown here is derived from an EMBL/GenBank/DDBJ whole genome shotgun (WGS) entry which is preliminary data.</text>
</comment>
<feature type="non-terminal residue" evidence="2">
    <location>
        <position position="64"/>
    </location>
</feature>
<reference evidence="2 3" key="1">
    <citation type="journal article" date="2017" name="FEMS Microbiol. Ecol.">
        <title>Reconstructed genomes of novel Dehalococcoides mccartyi strains from 1,2,3,4-tetrachlorodibenzo-p-dioxin-dechlorinating enrichment cultures reveal divergent reductive dehalogenase gene profiles.</title>
        <authorList>
            <person name="Dam H.T."/>
            <person name="Vollmers J."/>
            <person name="Kaster A.K."/>
            <person name="Haggblom M.M."/>
        </authorList>
    </citation>
    <scope>NUCLEOTIDE SEQUENCE [LARGE SCALE GENOMIC DNA]</scope>
    <source>
        <strain evidence="2 3">H1-3-2.001</strain>
    </source>
</reference>
<proteinExistence type="predicted"/>
<dbReference type="AlphaFoldDB" id="A0A2J1DT07"/>
<evidence type="ECO:0000313" key="2">
    <source>
        <dbReference type="EMBL" id="PKH45277.1"/>
    </source>
</evidence>
<sequence length="64" mass="6891">MLSWALILSGLLASLAADRGTRPLTFGFVAMGVLAFTGWKRGYGWILAGWMGFIIGKFGGMYST</sequence>
<dbReference type="EMBL" id="PHFD01000357">
    <property type="protein sequence ID" value="PKH45277.1"/>
    <property type="molecule type" value="Genomic_DNA"/>
</dbReference>
<evidence type="ECO:0000256" key="1">
    <source>
        <dbReference type="SAM" id="Phobius"/>
    </source>
</evidence>
<name>A0A2J1DT07_9CHLR</name>
<feature type="transmembrane region" description="Helical" evidence="1">
    <location>
        <begin position="43"/>
        <end position="62"/>
    </location>
</feature>
<keyword evidence="1" id="KW-1133">Transmembrane helix</keyword>
<dbReference type="Proteomes" id="UP000233649">
    <property type="component" value="Unassembled WGS sequence"/>
</dbReference>
<protein>
    <submittedName>
        <fullName evidence="2">Uncharacterized protein</fullName>
    </submittedName>
</protein>
<keyword evidence="1" id="KW-0812">Transmembrane</keyword>
<keyword evidence="1" id="KW-0472">Membrane</keyword>
<gene>
    <name evidence="2" type="ORF">CVH13_01573</name>
</gene>
<evidence type="ECO:0000313" key="3">
    <source>
        <dbReference type="Proteomes" id="UP000233649"/>
    </source>
</evidence>
<organism evidence="2 3">
    <name type="scientific">Dehalococcoides mccartyi</name>
    <dbReference type="NCBI Taxonomy" id="61435"/>
    <lineage>
        <taxon>Bacteria</taxon>
        <taxon>Bacillati</taxon>
        <taxon>Chloroflexota</taxon>
        <taxon>Dehalococcoidia</taxon>
        <taxon>Dehalococcoidales</taxon>
        <taxon>Dehalococcoidaceae</taxon>
        <taxon>Dehalococcoides</taxon>
    </lineage>
</organism>
<accession>A0A2J1DT07</accession>